<dbReference type="PANTHER" id="PTHR47466">
    <property type="match status" value="1"/>
</dbReference>
<protein>
    <recommendedName>
        <fullName evidence="12">Peptidase M43 pregnancy-associated plasma-A domain-containing protein</fullName>
    </recommendedName>
</protein>
<evidence type="ECO:0000313" key="13">
    <source>
        <dbReference type="EMBL" id="KAH7029566.1"/>
    </source>
</evidence>
<dbReference type="RefSeq" id="XP_046011854.1">
    <property type="nucleotide sequence ID" value="XM_046150200.1"/>
</dbReference>
<evidence type="ECO:0000259" key="12">
    <source>
        <dbReference type="Pfam" id="PF05572"/>
    </source>
</evidence>
<sequence length="347" mass="36405">MISSHILAFLALATSSVHAAPRTSRFGCRTEVSDEFLNSTRILAAEEASRVALKADPSIIEIGVYFHVVAQDTTDDGGYVPRSRLTDQLAVLNKAYKPQGIRFKHLATDYTVNADWATDQDSMAMKKALRRGSYGDLNVYYQTSLGEGGGDLGYCFLPLGPPAVGTDNFIQDGCTILHSTVPGGSLDGYNLGHTTTHEVGHWLGLLHVFQGDSCDADNHGGGDLVADTPVQSTMTDGCPAGKDSCPGQPGLDSIHNFMDYSSDDCYVAFSDGQGVRMRSMWDKYRADAPSAGGGGSSSEASVSSASSSSGNGSGDDKQDIGSMLSALFATLAWGREKGAAGAGSSAE</sequence>
<evidence type="ECO:0000256" key="8">
    <source>
        <dbReference type="ARBA" id="ARBA00023049"/>
    </source>
</evidence>
<comment type="similarity">
    <text evidence="2">Belongs to the peptidase M43B family.</text>
</comment>
<accession>A0A9P8Y4K1</accession>
<dbReference type="Gene3D" id="3.40.390.10">
    <property type="entry name" value="Collagenase (Catalytic Domain)"/>
    <property type="match status" value="1"/>
</dbReference>
<evidence type="ECO:0000256" key="3">
    <source>
        <dbReference type="ARBA" id="ARBA00022670"/>
    </source>
</evidence>
<feature type="domain" description="Peptidase M43 pregnancy-associated plasma-A" evidence="12">
    <location>
        <begin position="191"/>
        <end position="280"/>
    </location>
</feature>
<evidence type="ECO:0000256" key="11">
    <source>
        <dbReference type="SAM" id="SignalP"/>
    </source>
</evidence>
<comment type="caution">
    <text evidence="13">The sequence shown here is derived from an EMBL/GenBank/DDBJ whole genome shotgun (WGS) entry which is preliminary data.</text>
</comment>
<evidence type="ECO:0000256" key="6">
    <source>
        <dbReference type="ARBA" id="ARBA00022801"/>
    </source>
</evidence>
<dbReference type="OrthoDB" id="536211at2759"/>
<dbReference type="AlphaFoldDB" id="A0A9P8Y4K1"/>
<feature type="compositionally biased region" description="Low complexity" evidence="10">
    <location>
        <begin position="297"/>
        <end position="310"/>
    </location>
</feature>
<keyword evidence="4" id="KW-0479">Metal-binding</keyword>
<evidence type="ECO:0000313" key="14">
    <source>
        <dbReference type="Proteomes" id="UP000756346"/>
    </source>
</evidence>
<keyword evidence="9" id="KW-1015">Disulfide bond</keyword>
<keyword evidence="7" id="KW-0862">Zinc</keyword>
<dbReference type="GO" id="GO:0006508">
    <property type="term" value="P:proteolysis"/>
    <property type="evidence" value="ECO:0007669"/>
    <property type="project" value="UniProtKB-KW"/>
</dbReference>
<comment type="function">
    <text evidence="1">Secreted metalloproteinase that allows assimilation of proteinaceous substrates.</text>
</comment>
<dbReference type="SUPFAM" id="SSF55486">
    <property type="entry name" value="Metalloproteases ('zincins'), catalytic domain"/>
    <property type="match status" value="1"/>
</dbReference>
<gene>
    <name evidence="13" type="ORF">B0I36DRAFT_245981</name>
</gene>
<dbReference type="EMBL" id="JAGTJQ010000006">
    <property type="protein sequence ID" value="KAH7029566.1"/>
    <property type="molecule type" value="Genomic_DNA"/>
</dbReference>
<name>A0A9P8Y4K1_9PEZI</name>
<proteinExistence type="inferred from homology"/>
<dbReference type="InterPro" id="IPR024079">
    <property type="entry name" value="MetalloPept_cat_dom_sf"/>
</dbReference>
<evidence type="ECO:0000256" key="7">
    <source>
        <dbReference type="ARBA" id="ARBA00022833"/>
    </source>
</evidence>
<feature type="chain" id="PRO_5040165757" description="Peptidase M43 pregnancy-associated plasma-A domain-containing protein" evidence="11">
    <location>
        <begin position="20"/>
        <end position="347"/>
    </location>
</feature>
<evidence type="ECO:0000256" key="10">
    <source>
        <dbReference type="SAM" id="MobiDB-lite"/>
    </source>
</evidence>
<keyword evidence="14" id="KW-1185">Reference proteome</keyword>
<dbReference type="GO" id="GO:0008237">
    <property type="term" value="F:metallopeptidase activity"/>
    <property type="evidence" value="ECO:0007669"/>
    <property type="project" value="UniProtKB-KW"/>
</dbReference>
<dbReference type="Pfam" id="PF05572">
    <property type="entry name" value="Peptidase_M43"/>
    <property type="match status" value="1"/>
</dbReference>
<dbReference type="CDD" id="cd04275">
    <property type="entry name" value="ZnMc_pappalysin_like"/>
    <property type="match status" value="1"/>
</dbReference>
<keyword evidence="3" id="KW-0645">Protease</keyword>
<keyword evidence="5 11" id="KW-0732">Signal</keyword>
<dbReference type="GO" id="GO:0046872">
    <property type="term" value="F:metal ion binding"/>
    <property type="evidence" value="ECO:0007669"/>
    <property type="project" value="UniProtKB-KW"/>
</dbReference>
<evidence type="ECO:0000256" key="9">
    <source>
        <dbReference type="ARBA" id="ARBA00023157"/>
    </source>
</evidence>
<evidence type="ECO:0000256" key="2">
    <source>
        <dbReference type="ARBA" id="ARBA00008721"/>
    </source>
</evidence>
<keyword evidence="8" id="KW-0482">Metalloprotease</keyword>
<dbReference type="Proteomes" id="UP000756346">
    <property type="component" value="Unassembled WGS sequence"/>
</dbReference>
<feature type="region of interest" description="Disordered" evidence="10">
    <location>
        <begin position="287"/>
        <end position="319"/>
    </location>
</feature>
<evidence type="ECO:0000256" key="4">
    <source>
        <dbReference type="ARBA" id="ARBA00022723"/>
    </source>
</evidence>
<organism evidence="13 14">
    <name type="scientific">Microdochium trichocladiopsis</name>
    <dbReference type="NCBI Taxonomy" id="1682393"/>
    <lineage>
        <taxon>Eukaryota</taxon>
        <taxon>Fungi</taxon>
        <taxon>Dikarya</taxon>
        <taxon>Ascomycota</taxon>
        <taxon>Pezizomycotina</taxon>
        <taxon>Sordariomycetes</taxon>
        <taxon>Xylariomycetidae</taxon>
        <taxon>Xylariales</taxon>
        <taxon>Microdochiaceae</taxon>
        <taxon>Microdochium</taxon>
    </lineage>
</organism>
<dbReference type="InterPro" id="IPR008754">
    <property type="entry name" value="Peptidase_M43"/>
</dbReference>
<reference evidence="13" key="1">
    <citation type="journal article" date="2021" name="Nat. Commun.">
        <title>Genetic determinants of endophytism in the Arabidopsis root mycobiome.</title>
        <authorList>
            <person name="Mesny F."/>
            <person name="Miyauchi S."/>
            <person name="Thiergart T."/>
            <person name="Pickel B."/>
            <person name="Atanasova L."/>
            <person name="Karlsson M."/>
            <person name="Huettel B."/>
            <person name="Barry K.W."/>
            <person name="Haridas S."/>
            <person name="Chen C."/>
            <person name="Bauer D."/>
            <person name="Andreopoulos W."/>
            <person name="Pangilinan J."/>
            <person name="LaButti K."/>
            <person name="Riley R."/>
            <person name="Lipzen A."/>
            <person name="Clum A."/>
            <person name="Drula E."/>
            <person name="Henrissat B."/>
            <person name="Kohler A."/>
            <person name="Grigoriev I.V."/>
            <person name="Martin F.M."/>
            <person name="Hacquard S."/>
        </authorList>
    </citation>
    <scope>NUCLEOTIDE SEQUENCE</scope>
    <source>
        <strain evidence="13">MPI-CAGE-CH-0230</strain>
    </source>
</reference>
<dbReference type="GeneID" id="70179746"/>
<feature type="signal peptide" evidence="11">
    <location>
        <begin position="1"/>
        <end position="19"/>
    </location>
</feature>
<dbReference type="PANTHER" id="PTHR47466:SF1">
    <property type="entry name" value="METALLOPROTEASE MEP1 (AFU_ORTHOLOGUE AFUA_1G07730)-RELATED"/>
    <property type="match status" value="1"/>
</dbReference>
<keyword evidence="6" id="KW-0378">Hydrolase</keyword>
<evidence type="ECO:0000256" key="1">
    <source>
        <dbReference type="ARBA" id="ARBA00003174"/>
    </source>
</evidence>
<evidence type="ECO:0000256" key="5">
    <source>
        <dbReference type="ARBA" id="ARBA00022729"/>
    </source>
</evidence>